<reference evidence="8" key="1">
    <citation type="submission" date="2022-11" db="UniProtKB">
        <authorList>
            <consortium name="EnsemblMetazoa"/>
        </authorList>
    </citation>
    <scope>IDENTIFICATION</scope>
</reference>
<dbReference type="KEGG" id="epa:110250432"/>
<dbReference type="InterPro" id="IPR009003">
    <property type="entry name" value="Peptidase_S1_PA"/>
</dbReference>
<dbReference type="InterPro" id="IPR043504">
    <property type="entry name" value="Peptidase_S1_PA_chymotrypsin"/>
</dbReference>
<dbReference type="Gene3D" id="2.40.10.10">
    <property type="entry name" value="Trypsin-like serine proteases"/>
    <property type="match status" value="1"/>
</dbReference>
<dbReference type="RefSeq" id="XP_020912690.1">
    <property type="nucleotide sequence ID" value="XM_021057031.2"/>
</dbReference>
<dbReference type="PANTHER" id="PTHR24252:SF7">
    <property type="entry name" value="HYALIN"/>
    <property type="match status" value="1"/>
</dbReference>
<dbReference type="GO" id="GO:0004252">
    <property type="term" value="F:serine-type endopeptidase activity"/>
    <property type="evidence" value="ECO:0007669"/>
    <property type="project" value="InterPro"/>
</dbReference>
<evidence type="ECO:0000256" key="5">
    <source>
        <dbReference type="RuleBase" id="RU363034"/>
    </source>
</evidence>
<evidence type="ECO:0000259" key="7">
    <source>
        <dbReference type="PROSITE" id="PS50240"/>
    </source>
</evidence>
<dbReference type="InterPro" id="IPR001254">
    <property type="entry name" value="Trypsin_dom"/>
</dbReference>
<organism evidence="8 9">
    <name type="scientific">Exaiptasia diaphana</name>
    <name type="common">Tropical sea anemone</name>
    <name type="synonym">Aiptasia pulchella</name>
    <dbReference type="NCBI Taxonomy" id="2652724"/>
    <lineage>
        <taxon>Eukaryota</taxon>
        <taxon>Metazoa</taxon>
        <taxon>Cnidaria</taxon>
        <taxon>Anthozoa</taxon>
        <taxon>Hexacorallia</taxon>
        <taxon>Actiniaria</taxon>
        <taxon>Aiptasiidae</taxon>
        <taxon>Exaiptasia</taxon>
    </lineage>
</organism>
<sequence length="274" mass="30475">MNNLSVFLVILVVLFRVEAELKCGTKGKGNTRIVGGKKARKGAWPWQITMKYKNKSDLNYCGGSIIARDWIVTAAHCFSKSRNPRDYTVTIGEHNLKDTDGDEQKIAIKKIICHPRYNEYKHHKFDYDVALLKLKTNITYTDMVRPICLPTKRFSPGTNCYVTGWGYLFETEPGPSVLRQAIVPLISQKDCEKNFKDQDHPISSRMLCAGKAKGGANDACEGDSGGPLSCMASSGAWELAGVVSWGVGCASKDRYGVYANMENLKGWIKRVVHS</sequence>
<keyword evidence="9" id="KW-1185">Reference proteome</keyword>
<dbReference type="PANTHER" id="PTHR24252">
    <property type="entry name" value="ACROSIN-RELATED"/>
    <property type="match status" value="1"/>
</dbReference>
<keyword evidence="6" id="KW-0732">Signal</keyword>
<dbReference type="GeneID" id="110250432"/>
<dbReference type="CDD" id="cd00190">
    <property type="entry name" value="Tryp_SPc"/>
    <property type="match status" value="1"/>
</dbReference>
<evidence type="ECO:0000256" key="4">
    <source>
        <dbReference type="ARBA" id="ARBA00023157"/>
    </source>
</evidence>
<evidence type="ECO:0000256" key="2">
    <source>
        <dbReference type="ARBA" id="ARBA00022801"/>
    </source>
</evidence>
<dbReference type="OrthoDB" id="6018415at2759"/>
<feature type="domain" description="Peptidase S1" evidence="7">
    <location>
        <begin position="33"/>
        <end position="273"/>
    </location>
</feature>
<dbReference type="SUPFAM" id="SSF50494">
    <property type="entry name" value="Trypsin-like serine proteases"/>
    <property type="match status" value="1"/>
</dbReference>
<dbReference type="SMART" id="SM00020">
    <property type="entry name" value="Tryp_SPc"/>
    <property type="match status" value="1"/>
</dbReference>
<dbReference type="AlphaFoldDB" id="A0A913Y0G5"/>
<protein>
    <recommendedName>
        <fullName evidence="7">Peptidase S1 domain-containing protein</fullName>
    </recommendedName>
</protein>
<evidence type="ECO:0000313" key="8">
    <source>
        <dbReference type="EnsemblMetazoa" id="XP_020912690.1"/>
    </source>
</evidence>
<keyword evidence="2 5" id="KW-0378">Hydrolase</keyword>
<keyword evidence="1 5" id="KW-0645">Protease</keyword>
<keyword evidence="4" id="KW-1015">Disulfide bond</keyword>
<dbReference type="Pfam" id="PF00089">
    <property type="entry name" value="Trypsin"/>
    <property type="match status" value="1"/>
</dbReference>
<dbReference type="PROSITE" id="PS50240">
    <property type="entry name" value="TRYPSIN_DOM"/>
    <property type="match status" value="1"/>
</dbReference>
<keyword evidence="3 5" id="KW-0720">Serine protease</keyword>
<dbReference type="EnsemblMetazoa" id="XM_021057031.2">
    <property type="protein sequence ID" value="XP_020912690.1"/>
    <property type="gene ID" value="LOC110250432"/>
</dbReference>
<dbReference type="Proteomes" id="UP000887567">
    <property type="component" value="Unplaced"/>
</dbReference>
<evidence type="ECO:0000256" key="3">
    <source>
        <dbReference type="ARBA" id="ARBA00022825"/>
    </source>
</evidence>
<name>A0A913Y0G5_EXADI</name>
<dbReference type="GO" id="GO:0006508">
    <property type="term" value="P:proteolysis"/>
    <property type="evidence" value="ECO:0007669"/>
    <property type="project" value="UniProtKB-KW"/>
</dbReference>
<dbReference type="InterPro" id="IPR001314">
    <property type="entry name" value="Peptidase_S1A"/>
</dbReference>
<dbReference type="FunFam" id="2.40.10.10:FF:000003">
    <property type="entry name" value="Transmembrane serine protease 3"/>
    <property type="match status" value="1"/>
</dbReference>
<evidence type="ECO:0000256" key="6">
    <source>
        <dbReference type="SAM" id="SignalP"/>
    </source>
</evidence>
<accession>A0A913Y0G5</accession>
<feature type="signal peptide" evidence="6">
    <location>
        <begin position="1"/>
        <end position="19"/>
    </location>
</feature>
<dbReference type="InterPro" id="IPR033116">
    <property type="entry name" value="TRYPSIN_SER"/>
</dbReference>
<dbReference type="PRINTS" id="PR00722">
    <property type="entry name" value="CHYMOTRYPSIN"/>
</dbReference>
<proteinExistence type="predicted"/>
<dbReference type="PROSITE" id="PS00135">
    <property type="entry name" value="TRYPSIN_SER"/>
    <property type="match status" value="1"/>
</dbReference>
<feature type="chain" id="PRO_5037019051" description="Peptidase S1 domain-containing protein" evidence="6">
    <location>
        <begin position="20"/>
        <end position="274"/>
    </location>
</feature>
<evidence type="ECO:0000313" key="9">
    <source>
        <dbReference type="Proteomes" id="UP000887567"/>
    </source>
</evidence>
<dbReference type="InterPro" id="IPR018114">
    <property type="entry name" value="TRYPSIN_HIS"/>
</dbReference>
<dbReference type="PROSITE" id="PS00134">
    <property type="entry name" value="TRYPSIN_HIS"/>
    <property type="match status" value="1"/>
</dbReference>
<evidence type="ECO:0000256" key="1">
    <source>
        <dbReference type="ARBA" id="ARBA00022670"/>
    </source>
</evidence>